<dbReference type="SMART" id="SM00331">
    <property type="entry name" value="PP2C_SIG"/>
    <property type="match status" value="1"/>
</dbReference>
<dbReference type="Pfam" id="PF08448">
    <property type="entry name" value="PAS_4"/>
    <property type="match status" value="1"/>
</dbReference>
<protein>
    <submittedName>
        <fullName evidence="2">Uncharacterized protein</fullName>
    </submittedName>
</protein>
<organism evidence="2 3">
    <name type="scientific">Capsulimonas corticalis</name>
    <dbReference type="NCBI Taxonomy" id="2219043"/>
    <lineage>
        <taxon>Bacteria</taxon>
        <taxon>Bacillati</taxon>
        <taxon>Armatimonadota</taxon>
        <taxon>Armatimonadia</taxon>
        <taxon>Capsulimonadales</taxon>
        <taxon>Capsulimonadaceae</taxon>
        <taxon>Capsulimonas</taxon>
    </lineage>
</organism>
<dbReference type="CDD" id="cd00130">
    <property type="entry name" value="PAS"/>
    <property type="match status" value="1"/>
</dbReference>
<sequence>MKRADLLRQDAVAYIHNMGDTIRNALLVLDTDLRVLAANALFYDTFRIEANEIKDQLFAELSNGQWDIPELLALLADVAPKMLTFDDFEVTRDFLQIGNRVMRINARELIGRDSHAALIVLSIDDVTDQKRATQSLIVSELRYRRLFETARDGILILSSKHGKITDANPYMTELLGYSQGELLGKELWEIGLMKDEWASRDAFQLLKEKGYIRYEDLPLESEGANKREVEFVSNLYQEGDNIVIQCNIRDITERKQLEAKLAAAHRRDKKIATDLQRTILFQPNEDAFPGLTVHTVYSTASDEALVGGDFWDTFAFDNGHVALVCGDVMGHGLSSAVFTTELKHILRAYTREHEQPSRILQQMNAYVSQSNRLFLEGVNTEGGDMPVCLSLAIIDQRTGVGAVSVAAMEWPLLIRTNGEAEVLKASGTPLGINMGPKSHFDQVDFQLGVGDTLLMSTDGITEARHGKEFLGDDGLTELAVKHRGAALKSMGQKILNGAIDFAHGELRDDACLVLVRKT</sequence>
<evidence type="ECO:0000313" key="3">
    <source>
        <dbReference type="Proteomes" id="UP000287394"/>
    </source>
</evidence>
<dbReference type="Pfam" id="PF07228">
    <property type="entry name" value="SpoIIE"/>
    <property type="match status" value="1"/>
</dbReference>
<dbReference type="InterPro" id="IPR001932">
    <property type="entry name" value="PPM-type_phosphatase-like_dom"/>
</dbReference>
<dbReference type="NCBIfam" id="TIGR00229">
    <property type="entry name" value="sensory_box"/>
    <property type="match status" value="1"/>
</dbReference>
<dbReference type="PANTHER" id="PTHR43156:SF2">
    <property type="entry name" value="STAGE II SPORULATION PROTEIN E"/>
    <property type="match status" value="1"/>
</dbReference>
<dbReference type="InterPro" id="IPR000014">
    <property type="entry name" value="PAS"/>
</dbReference>
<dbReference type="Gene3D" id="3.60.40.10">
    <property type="entry name" value="PPM-type phosphatase domain"/>
    <property type="match status" value="1"/>
</dbReference>
<evidence type="ECO:0000313" key="2">
    <source>
        <dbReference type="EMBL" id="BDI31553.1"/>
    </source>
</evidence>
<dbReference type="AlphaFoldDB" id="A0A402D770"/>
<accession>A0A402D770</accession>
<dbReference type="SUPFAM" id="SSF55785">
    <property type="entry name" value="PYP-like sensor domain (PAS domain)"/>
    <property type="match status" value="2"/>
</dbReference>
<dbReference type="Gene3D" id="3.30.450.20">
    <property type="entry name" value="PAS domain"/>
    <property type="match status" value="2"/>
</dbReference>
<dbReference type="GO" id="GO:0016791">
    <property type="term" value="F:phosphatase activity"/>
    <property type="evidence" value="ECO:0007669"/>
    <property type="project" value="TreeGrafter"/>
</dbReference>
<gene>
    <name evidence="2" type="ORF">CCAX7_36040</name>
</gene>
<dbReference type="KEGG" id="ccot:CCAX7_36040"/>
<keyword evidence="3" id="KW-1185">Reference proteome</keyword>
<keyword evidence="1" id="KW-0378">Hydrolase</keyword>
<name>A0A402D770_9BACT</name>
<dbReference type="InterPro" id="IPR052016">
    <property type="entry name" value="Bact_Sigma-Reg"/>
</dbReference>
<proteinExistence type="predicted"/>
<dbReference type="PANTHER" id="PTHR43156">
    <property type="entry name" value="STAGE II SPORULATION PROTEIN E-RELATED"/>
    <property type="match status" value="1"/>
</dbReference>
<dbReference type="InterPro" id="IPR013656">
    <property type="entry name" value="PAS_4"/>
</dbReference>
<dbReference type="SUPFAM" id="SSF81606">
    <property type="entry name" value="PP2C-like"/>
    <property type="match status" value="1"/>
</dbReference>
<dbReference type="SMART" id="SM00091">
    <property type="entry name" value="PAS"/>
    <property type="match status" value="2"/>
</dbReference>
<evidence type="ECO:0000256" key="1">
    <source>
        <dbReference type="ARBA" id="ARBA00022801"/>
    </source>
</evidence>
<dbReference type="PROSITE" id="PS50112">
    <property type="entry name" value="PAS"/>
    <property type="match status" value="1"/>
</dbReference>
<dbReference type="Pfam" id="PF13188">
    <property type="entry name" value="PAS_8"/>
    <property type="match status" value="1"/>
</dbReference>
<dbReference type="OrthoDB" id="7943561at2"/>
<reference evidence="2 3" key="1">
    <citation type="journal article" date="2019" name="Int. J. Syst. Evol. Microbiol.">
        <title>Capsulimonas corticalis gen. nov., sp. nov., an aerobic capsulated bacterium, of a novel bacterial order, Capsulimonadales ord. nov., of the class Armatimonadia of the phylum Armatimonadetes.</title>
        <authorList>
            <person name="Li J."/>
            <person name="Kudo C."/>
            <person name="Tonouchi A."/>
        </authorList>
    </citation>
    <scope>NUCLEOTIDE SEQUENCE [LARGE SCALE GENOMIC DNA]</scope>
    <source>
        <strain evidence="2 3">AX-7</strain>
    </source>
</reference>
<dbReference type="Proteomes" id="UP000287394">
    <property type="component" value="Chromosome"/>
</dbReference>
<dbReference type="RefSeq" id="WP_119325295.1">
    <property type="nucleotide sequence ID" value="NZ_AP025739.1"/>
</dbReference>
<dbReference type="InterPro" id="IPR036457">
    <property type="entry name" value="PPM-type-like_dom_sf"/>
</dbReference>
<dbReference type="InterPro" id="IPR035965">
    <property type="entry name" value="PAS-like_dom_sf"/>
</dbReference>
<dbReference type="FunCoup" id="A0A402D770">
    <property type="interactions" value="49"/>
</dbReference>
<dbReference type="EMBL" id="AP025739">
    <property type="protein sequence ID" value="BDI31553.1"/>
    <property type="molecule type" value="Genomic_DNA"/>
</dbReference>